<dbReference type="AlphaFoldDB" id="A0A840EUQ1"/>
<accession>A0A840EUQ1</accession>
<dbReference type="InterPro" id="IPR003489">
    <property type="entry name" value="RHF/RaiA"/>
</dbReference>
<protein>
    <submittedName>
        <fullName evidence="1">Putative sigma-54 modulation protein</fullName>
    </submittedName>
</protein>
<dbReference type="RefSeq" id="WP_183477551.1">
    <property type="nucleotide sequence ID" value="NZ_JACIFO010000005.1"/>
</dbReference>
<gene>
    <name evidence="1" type="ORF">GGR32_001492</name>
</gene>
<dbReference type="Pfam" id="PF02482">
    <property type="entry name" value="Ribosomal_S30AE"/>
    <property type="match status" value="1"/>
</dbReference>
<proteinExistence type="predicted"/>
<dbReference type="CDD" id="cd00552">
    <property type="entry name" value="RaiA"/>
    <property type="match status" value="1"/>
</dbReference>
<dbReference type="EMBL" id="JACIFO010000005">
    <property type="protein sequence ID" value="MBB4119196.1"/>
    <property type="molecule type" value="Genomic_DNA"/>
</dbReference>
<organism evidence="1 2">
    <name type="scientific">Mesonia hippocampi</name>
    <dbReference type="NCBI Taxonomy" id="1628250"/>
    <lineage>
        <taxon>Bacteria</taxon>
        <taxon>Pseudomonadati</taxon>
        <taxon>Bacteroidota</taxon>
        <taxon>Flavobacteriia</taxon>
        <taxon>Flavobacteriales</taxon>
        <taxon>Flavobacteriaceae</taxon>
        <taxon>Mesonia</taxon>
    </lineage>
</organism>
<comment type="caution">
    <text evidence="1">The sequence shown here is derived from an EMBL/GenBank/DDBJ whole genome shotgun (WGS) entry which is preliminary data.</text>
</comment>
<dbReference type="Gene3D" id="3.30.160.100">
    <property type="entry name" value="Ribosome hibernation promotion factor-like"/>
    <property type="match status" value="1"/>
</dbReference>
<dbReference type="InterPro" id="IPR036567">
    <property type="entry name" value="RHF-like"/>
</dbReference>
<name>A0A840EUQ1_9FLAO</name>
<evidence type="ECO:0000313" key="1">
    <source>
        <dbReference type="EMBL" id="MBB4119196.1"/>
    </source>
</evidence>
<reference evidence="1 2" key="1">
    <citation type="submission" date="2020-08" db="EMBL/GenBank/DDBJ databases">
        <title>Genomic Encyclopedia of Type Strains, Phase IV (KMG-IV): sequencing the most valuable type-strain genomes for metagenomic binning, comparative biology and taxonomic classification.</title>
        <authorList>
            <person name="Goeker M."/>
        </authorList>
    </citation>
    <scope>NUCLEOTIDE SEQUENCE [LARGE SCALE GENOMIC DNA]</scope>
    <source>
        <strain evidence="1 2">DSM 29568</strain>
    </source>
</reference>
<keyword evidence="2" id="KW-1185">Reference proteome</keyword>
<sequence length="100" mass="11367">MDINFNYVHVTASDRLEGATTQKLNQLKGRYDFIVGAQVYYKKENASNPEEGKIVEIELSIPGPRLFATASQNNYDSSLQSVIDDLKRQLEKRKGKMSVR</sequence>
<evidence type="ECO:0000313" key="2">
    <source>
        <dbReference type="Proteomes" id="UP000553034"/>
    </source>
</evidence>
<dbReference type="Proteomes" id="UP000553034">
    <property type="component" value="Unassembled WGS sequence"/>
</dbReference>
<dbReference type="SUPFAM" id="SSF69754">
    <property type="entry name" value="Ribosome binding protein Y (YfiA homologue)"/>
    <property type="match status" value="1"/>
</dbReference>